<feature type="chain" id="PRO_5045083547" description="Secreted protein" evidence="1">
    <location>
        <begin position="19"/>
        <end position="169"/>
    </location>
</feature>
<evidence type="ECO:0000313" key="3">
    <source>
        <dbReference type="Proteomes" id="UP001163828"/>
    </source>
</evidence>
<dbReference type="Proteomes" id="UP001163828">
    <property type="component" value="Unassembled WGS sequence"/>
</dbReference>
<name>A0ABQ8QAZ7_9AGAR</name>
<comment type="caution">
    <text evidence="2">The sequence shown here is derived from an EMBL/GenBank/DDBJ whole genome shotgun (WGS) entry which is preliminary data.</text>
</comment>
<feature type="signal peptide" evidence="1">
    <location>
        <begin position="1"/>
        <end position="18"/>
    </location>
</feature>
<accession>A0ABQ8QAZ7</accession>
<sequence>MRFFFAYLLLGIIAVVYARPLNDPRRDLIIESRTHWYVRSQGDPLDNANGVNGHANGVNGQVNVVNGHTNGVQQPSDAHRAERAFVVHVRFIGDAGESERGRPVNNPPVPMRIQQRLEAYFLRVYHSHCEVRFASRTAYMLQDVEAAFTFQYQWEGMSGWEDGNLPPGV</sequence>
<organism evidence="2 3">
    <name type="scientific">Lentinula boryana</name>
    <dbReference type="NCBI Taxonomy" id="40481"/>
    <lineage>
        <taxon>Eukaryota</taxon>
        <taxon>Fungi</taxon>
        <taxon>Dikarya</taxon>
        <taxon>Basidiomycota</taxon>
        <taxon>Agaricomycotina</taxon>
        <taxon>Agaricomycetes</taxon>
        <taxon>Agaricomycetidae</taxon>
        <taxon>Agaricales</taxon>
        <taxon>Marasmiineae</taxon>
        <taxon>Omphalotaceae</taxon>
        <taxon>Lentinula</taxon>
    </lineage>
</organism>
<evidence type="ECO:0008006" key="4">
    <source>
        <dbReference type="Google" id="ProtNLM"/>
    </source>
</evidence>
<gene>
    <name evidence="2" type="ORF">F5050DRAFT_1765059</name>
</gene>
<keyword evidence="1" id="KW-0732">Signal</keyword>
<reference evidence="2" key="1">
    <citation type="submission" date="2022-08" db="EMBL/GenBank/DDBJ databases">
        <authorList>
            <consortium name="DOE Joint Genome Institute"/>
            <person name="Min B."/>
            <person name="Riley R."/>
            <person name="Sierra-Patev S."/>
            <person name="Naranjo-Ortiz M."/>
            <person name="Looney B."/>
            <person name="Konkel Z."/>
            <person name="Slot J.C."/>
            <person name="Sakamoto Y."/>
            <person name="Steenwyk J.L."/>
            <person name="Rokas A."/>
            <person name="Carro J."/>
            <person name="Camarero S."/>
            <person name="Ferreira P."/>
            <person name="Molpeceres G."/>
            <person name="Ruiz-Duenas F.J."/>
            <person name="Serrano A."/>
            <person name="Henrissat B."/>
            <person name="Drula E."/>
            <person name="Hughes K.W."/>
            <person name="Mata J.L."/>
            <person name="Ishikawa N.K."/>
            <person name="Vargas-Isla R."/>
            <person name="Ushijima S."/>
            <person name="Smith C.A."/>
            <person name="Ahrendt S."/>
            <person name="Andreopoulos W."/>
            <person name="He G."/>
            <person name="Labutti K."/>
            <person name="Lipzen A."/>
            <person name="Ng V."/>
            <person name="Sandor L."/>
            <person name="Barry K."/>
            <person name="Martinez A.T."/>
            <person name="Xiao Y."/>
            <person name="Gibbons J.G."/>
            <person name="Terashima K."/>
            <person name="Hibbett D.S."/>
            <person name="Grigoriev I.V."/>
        </authorList>
    </citation>
    <scope>NUCLEOTIDE SEQUENCE</scope>
    <source>
        <strain evidence="2">TFB10827</strain>
    </source>
</reference>
<proteinExistence type="predicted"/>
<evidence type="ECO:0000256" key="1">
    <source>
        <dbReference type="SAM" id="SignalP"/>
    </source>
</evidence>
<keyword evidence="3" id="KW-1185">Reference proteome</keyword>
<evidence type="ECO:0000313" key="2">
    <source>
        <dbReference type="EMBL" id="KAJ3995707.1"/>
    </source>
</evidence>
<protein>
    <recommendedName>
        <fullName evidence="4">Secreted protein</fullName>
    </recommendedName>
</protein>
<dbReference type="EMBL" id="MU790642">
    <property type="protein sequence ID" value="KAJ3995707.1"/>
    <property type="molecule type" value="Genomic_DNA"/>
</dbReference>